<gene>
    <name evidence="2" type="ORF">TeGR_g10581</name>
</gene>
<reference evidence="2 3" key="1">
    <citation type="journal article" date="2023" name="Commun. Biol.">
        <title>Genome analysis of Parmales, the sister group of diatoms, reveals the evolutionary specialization of diatoms from phago-mixotrophs to photoautotrophs.</title>
        <authorList>
            <person name="Ban H."/>
            <person name="Sato S."/>
            <person name="Yoshikawa S."/>
            <person name="Yamada K."/>
            <person name="Nakamura Y."/>
            <person name="Ichinomiya M."/>
            <person name="Sato N."/>
            <person name="Blanc-Mathieu R."/>
            <person name="Endo H."/>
            <person name="Kuwata A."/>
            <person name="Ogata H."/>
        </authorList>
    </citation>
    <scope>NUCLEOTIDE SEQUENCE [LARGE SCALE GENOMIC DNA]</scope>
</reference>
<dbReference type="EMBL" id="BRYB01005340">
    <property type="protein sequence ID" value="GMI23284.1"/>
    <property type="molecule type" value="Genomic_DNA"/>
</dbReference>
<dbReference type="Gene3D" id="3.40.960.10">
    <property type="entry name" value="VSR Endonuclease"/>
    <property type="match status" value="1"/>
</dbReference>
<keyword evidence="3" id="KW-1185">Reference proteome</keyword>
<proteinExistence type="predicted"/>
<dbReference type="PANTHER" id="PTHR21228:SF40">
    <property type="entry name" value="LD45607P"/>
    <property type="match status" value="1"/>
</dbReference>
<protein>
    <recommendedName>
        <fullName evidence="1">RAP domain-containing protein</fullName>
    </recommendedName>
</protein>
<comment type="caution">
    <text evidence="2">The sequence shown here is derived from an EMBL/GenBank/DDBJ whole genome shotgun (WGS) entry which is preliminary data.</text>
</comment>
<sequence>MSAAQGDYRALLTIFSSSHTSFNDVCFATLMSRLGRLRDKDLAAAKRDERYGALLAMLPAKLGSQQCSSRVMANIAHALSKMNERREGGGAVLDAVEARADFIVETGRPQEIGNVAWAFASLGKGAPKLFSAIDSRAAWLVDEGDGQAVSNVAWALAELGVDAPNFWSCLEERGGAFAAAATPQSVCNTAWALAVSGRAGANSGLLRVLWDKAVAAVVPGTLRRIELYQLLQVRLHAESEGVDLLLPGPLEEEMYGAALTKPKPAWDTEFEFENRVASHLDELGVEYEREFPAFGEQFGGVFAVDFALRAAADGTRTAIECDGPCHFLWLARESGRGRANGRAAAKRRLLEQRGWRVVSLSWFERDRIAAEGGALAVKQWIQERVVADSIEEEEQL</sequence>
<feature type="domain" description="RAP" evidence="1">
    <location>
        <begin position="319"/>
        <end position="364"/>
    </location>
</feature>
<evidence type="ECO:0000313" key="2">
    <source>
        <dbReference type="EMBL" id="GMI23284.1"/>
    </source>
</evidence>
<dbReference type="Pfam" id="PF08373">
    <property type="entry name" value="RAP"/>
    <property type="match status" value="1"/>
</dbReference>
<dbReference type="PANTHER" id="PTHR21228">
    <property type="entry name" value="FAST LEU-RICH DOMAIN-CONTAINING"/>
    <property type="match status" value="1"/>
</dbReference>
<evidence type="ECO:0000313" key="3">
    <source>
        <dbReference type="Proteomes" id="UP001165060"/>
    </source>
</evidence>
<dbReference type="Proteomes" id="UP001165060">
    <property type="component" value="Unassembled WGS sequence"/>
</dbReference>
<dbReference type="InterPro" id="IPR050870">
    <property type="entry name" value="FAST_kinase"/>
</dbReference>
<name>A0ABQ6MBY7_9STRA</name>
<organism evidence="2 3">
    <name type="scientific">Tetraparma gracilis</name>
    <dbReference type="NCBI Taxonomy" id="2962635"/>
    <lineage>
        <taxon>Eukaryota</taxon>
        <taxon>Sar</taxon>
        <taxon>Stramenopiles</taxon>
        <taxon>Ochrophyta</taxon>
        <taxon>Bolidophyceae</taxon>
        <taxon>Parmales</taxon>
        <taxon>Triparmaceae</taxon>
        <taxon>Tetraparma</taxon>
    </lineage>
</organism>
<accession>A0ABQ6MBY7</accession>
<evidence type="ECO:0000259" key="1">
    <source>
        <dbReference type="Pfam" id="PF08373"/>
    </source>
</evidence>
<dbReference type="InterPro" id="IPR013584">
    <property type="entry name" value="RAP"/>
</dbReference>